<dbReference type="PATRIC" id="fig|1299334.3.peg.8810"/>
<accession>X7Z3K3</accession>
<reference evidence="1" key="1">
    <citation type="submission" date="2014-01" db="EMBL/GenBank/DDBJ databases">
        <authorList>
            <person name="Brown-Elliot B."/>
            <person name="Wallace R."/>
            <person name="Lenaerts A."/>
            <person name="Ordway D."/>
            <person name="DeGroote M.A."/>
            <person name="Parker T."/>
            <person name="Sizemore C."/>
            <person name="Tallon L.J."/>
            <person name="Sadzewicz L.K."/>
            <person name="Sengamalay N."/>
            <person name="Fraser C.M."/>
            <person name="Hine E."/>
            <person name="Shefchek K.A."/>
            <person name="Das S.P."/>
            <person name="Tettelin H."/>
        </authorList>
    </citation>
    <scope>NUCLEOTIDE SEQUENCE [LARGE SCALE GENOMIC DNA]</scope>
    <source>
        <strain evidence="1">4042</strain>
    </source>
</reference>
<evidence type="ECO:0000313" key="1">
    <source>
        <dbReference type="EMBL" id="EUA13929.1"/>
    </source>
</evidence>
<name>X7Z3K3_MYCXE</name>
<dbReference type="EMBL" id="JAOB01000081">
    <property type="protein sequence ID" value="EUA13929.1"/>
    <property type="molecule type" value="Genomic_DNA"/>
</dbReference>
<organism evidence="1">
    <name type="scientific">Mycobacterium xenopi 4042</name>
    <dbReference type="NCBI Taxonomy" id="1299334"/>
    <lineage>
        <taxon>Bacteria</taxon>
        <taxon>Bacillati</taxon>
        <taxon>Actinomycetota</taxon>
        <taxon>Actinomycetes</taxon>
        <taxon>Mycobacteriales</taxon>
        <taxon>Mycobacteriaceae</taxon>
        <taxon>Mycobacterium</taxon>
    </lineage>
</organism>
<proteinExistence type="predicted"/>
<protein>
    <submittedName>
        <fullName evidence="1">Uncharacterized protein</fullName>
    </submittedName>
</protein>
<dbReference type="AlphaFoldDB" id="X7Z3K3"/>
<comment type="caution">
    <text evidence="1">The sequence shown here is derived from an EMBL/GenBank/DDBJ whole genome shotgun (WGS) entry which is preliminary data.</text>
</comment>
<sequence length="120" mass="13171">MLHTLAADPEPLSHATLDQCPPTNTRHWVRAMLVEANILPRRDEPIERFETWVNELTAGLPARQSSLIGPYARWAVLRRRAAELAAAATPPVPLILVANGSVPRCDCLITLTSKASRSVT</sequence>
<gene>
    <name evidence="1" type="ORF">I553_7049</name>
</gene>